<feature type="transmembrane region" description="Helical" evidence="2">
    <location>
        <begin position="276"/>
        <end position="293"/>
    </location>
</feature>
<evidence type="ECO:0008006" key="5">
    <source>
        <dbReference type="Google" id="ProtNLM"/>
    </source>
</evidence>
<dbReference type="EMBL" id="JBHSKL010000004">
    <property type="protein sequence ID" value="MFC5223896.1"/>
    <property type="molecule type" value="Genomic_DNA"/>
</dbReference>
<sequence length="469" mass="50760">MSGRPRDWHPVADSDPIPGDPDQVAALGRQLRRSATELERQIKNLKAVAEVDAWDSRAGKEFREKAKGSVKKLEAALKRYDAAADALGTEVTEVGGGYQDKLQAKYTNYASDLNRAQEIADAALREAKDADDRKGAAQRSLDGLSEKDKGDKKKLQDQLDAAGDELDAAREKITQAKGIRDKAADLAREALDEAISHDSLKDDFWDKFDSWVEKVGGWAEQWATYFGVAALAVGWIPVIGQALAGVLGAFATILTLVSTVATIIQVIRGDKGLKDLAFTVLGLAMMGVGKSFAKIAGRYAQQAIKSMDKANAANTAKQRRRAVKAVNRAAGSEVKDFRQDLKNKLRTFKLEPGEWRKSMIEPFTEPFSKASWGQNLGTLNPFGGKYQEAWSKVTVRGDGDFMLGAGRSFSLADPGVASDLKDIKFASQGLDNFESVNRLSRNATSFSLVGAGVTSAGMALDSNLNPLLD</sequence>
<reference evidence="4" key="1">
    <citation type="journal article" date="2019" name="Int. J. Syst. Evol. Microbiol.">
        <title>The Global Catalogue of Microorganisms (GCM) 10K type strain sequencing project: providing services to taxonomists for standard genome sequencing and annotation.</title>
        <authorList>
            <consortium name="The Broad Institute Genomics Platform"/>
            <consortium name="The Broad Institute Genome Sequencing Center for Infectious Disease"/>
            <person name="Wu L."/>
            <person name="Ma J."/>
        </authorList>
    </citation>
    <scope>NUCLEOTIDE SEQUENCE [LARGE SCALE GENOMIC DNA]</scope>
    <source>
        <strain evidence="4">CCM 8479</strain>
    </source>
</reference>
<dbReference type="Proteomes" id="UP001596156">
    <property type="component" value="Unassembled WGS sequence"/>
</dbReference>
<accession>A0ABW0D3Q7</accession>
<feature type="compositionally biased region" description="Basic and acidic residues" evidence="1">
    <location>
        <begin position="1"/>
        <end position="12"/>
    </location>
</feature>
<keyword evidence="4" id="KW-1185">Reference proteome</keyword>
<organism evidence="3 4">
    <name type="scientific">Streptomyces fimbriatus</name>
    <dbReference type="NCBI Taxonomy" id="68197"/>
    <lineage>
        <taxon>Bacteria</taxon>
        <taxon>Bacillati</taxon>
        <taxon>Actinomycetota</taxon>
        <taxon>Actinomycetes</taxon>
        <taxon>Kitasatosporales</taxon>
        <taxon>Streptomycetaceae</taxon>
        <taxon>Streptomyces</taxon>
    </lineage>
</organism>
<proteinExistence type="predicted"/>
<dbReference type="RefSeq" id="WP_344645008.1">
    <property type="nucleotide sequence ID" value="NZ_BAAASS010000012.1"/>
</dbReference>
<dbReference type="Gene3D" id="1.20.120.330">
    <property type="entry name" value="Nucleotidyltransferases domain 2"/>
    <property type="match status" value="1"/>
</dbReference>
<evidence type="ECO:0000256" key="1">
    <source>
        <dbReference type="SAM" id="MobiDB-lite"/>
    </source>
</evidence>
<comment type="caution">
    <text evidence="3">The sequence shown here is derived from an EMBL/GenBank/DDBJ whole genome shotgun (WGS) entry which is preliminary data.</text>
</comment>
<feature type="transmembrane region" description="Helical" evidence="2">
    <location>
        <begin position="246"/>
        <end position="264"/>
    </location>
</feature>
<feature type="compositionally biased region" description="Basic and acidic residues" evidence="1">
    <location>
        <begin position="126"/>
        <end position="135"/>
    </location>
</feature>
<feature type="compositionally biased region" description="Basic and acidic residues" evidence="1">
    <location>
        <begin position="144"/>
        <end position="157"/>
    </location>
</feature>
<name>A0ABW0D3Q7_STRFI</name>
<feature type="transmembrane region" description="Helical" evidence="2">
    <location>
        <begin position="222"/>
        <end position="240"/>
    </location>
</feature>
<gene>
    <name evidence="3" type="ORF">ACFPN6_04610</name>
</gene>
<protein>
    <recommendedName>
        <fullName evidence="5">WXG100 family type VII secretion target</fullName>
    </recommendedName>
</protein>
<feature type="region of interest" description="Disordered" evidence="1">
    <location>
        <begin position="1"/>
        <end position="23"/>
    </location>
</feature>
<feature type="region of interest" description="Disordered" evidence="1">
    <location>
        <begin position="126"/>
        <end position="157"/>
    </location>
</feature>
<keyword evidence="2" id="KW-0812">Transmembrane</keyword>
<evidence type="ECO:0000256" key="2">
    <source>
        <dbReference type="SAM" id="Phobius"/>
    </source>
</evidence>
<evidence type="ECO:0000313" key="4">
    <source>
        <dbReference type="Proteomes" id="UP001596156"/>
    </source>
</evidence>
<evidence type="ECO:0000313" key="3">
    <source>
        <dbReference type="EMBL" id="MFC5223896.1"/>
    </source>
</evidence>
<keyword evidence="2" id="KW-0472">Membrane</keyword>
<keyword evidence="2" id="KW-1133">Transmembrane helix</keyword>